<feature type="region of interest" description="Disordered" evidence="7">
    <location>
        <begin position="512"/>
        <end position="538"/>
    </location>
</feature>
<comment type="subcellular location">
    <subcellularLocation>
        <location evidence="1">Membrane</location>
        <topology evidence="1">Multi-pass membrane protein</topology>
    </subcellularLocation>
</comment>
<dbReference type="PROSITE" id="PS51012">
    <property type="entry name" value="ABC_TM2"/>
    <property type="match status" value="1"/>
</dbReference>
<keyword evidence="5 8" id="KW-1133">Transmembrane helix</keyword>
<feature type="transmembrane region" description="Helical" evidence="8">
    <location>
        <begin position="851"/>
        <end position="871"/>
    </location>
</feature>
<evidence type="ECO:0000256" key="2">
    <source>
        <dbReference type="ARBA" id="ARBA00022692"/>
    </source>
</evidence>
<feature type="transmembrane region" description="Helical" evidence="8">
    <location>
        <begin position="564"/>
        <end position="584"/>
    </location>
</feature>
<dbReference type="PANTHER" id="PTHR43038:SF4">
    <property type="entry name" value="RIBOSOME-ASSOCIATED ATPASE"/>
    <property type="match status" value="1"/>
</dbReference>
<feature type="transmembrane region" description="Helical" evidence="8">
    <location>
        <begin position="717"/>
        <end position="742"/>
    </location>
</feature>
<organism evidence="11 12">
    <name type="scientific">Zooshikella harenae</name>
    <dbReference type="NCBI Taxonomy" id="2827238"/>
    <lineage>
        <taxon>Bacteria</taxon>
        <taxon>Pseudomonadati</taxon>
        <taxon>Pseudomonadota</taxon>
        <taxon>Gammaproteobacteria</taxon>
        <taxon>Oceanospirillales</taxon>
        <taxon>Zooshikellaceae</taxon>
        <taxon>Zooshikella</taxon>
    </lineage>
</organism>
<dbReference type="CDD" id="cd03230">
    <property type="entry name" value="ABC_DR_subfamily_A"/>
    <property type="match status" value="1"/>
</dbReference>
<evidence type="ECO:0000256" key="7">
    <source>
        <dbReference type="SAM" id="MobiDB-lite"/>
    </source>
</evidence>
<feature type="transmembrane region" description="Helical" evidence="8">
    <location>
        <begin position="891"/>
        <end position="909"/>
    </location>
</feature>
<dbReference type="NCBIfam" id="NF033858">
    <property type="entry name" value="ABC2_perm_RbbA"/>
    <property type="match status" value="1"/>
</dbReference>
<dbReference type="PROSITE" id="PS50893">
    <property type="entry name" value="ABC_TRANSPORTER_2"/>
    <property type="match status" value="2"/>
</dbReference>
<evidence type="ECO:0000256" key="6">
    <source>
        <dbReference type="ARBA" id="ARBA00023136"/>
    </source>
</evidence>
<reference evidence="11 12" key="1">
    <citation type="submission" date="2021-04" db="EMBL/GenBank/DDBJ databases">
        <authorList>
            <person name="Pira H."/>
            <person name="Risdian C."/>
            <person name="Wink J."/>
        </authorList>
    </citation>
    <scope>NUCLEOTIDE SEQUENCE [LARGE SCALE GENOMIC DNA]</scope>
    <source>
        <strain evidence="11 12">WH53</strain>
    </source>
</reference>
<name>A0ABS5ZDX4_9GAMM</name>
<evidence type="ECO:0000256" key="4">
    <source>
        <dbReference type="ARBA" id="ARBA00022840"/>
    </source>
</evidence>
<dbReference type="InterPro" id="IPR013525">
    <property type="entry name" value="ABC2_TM"/>
</dbReference>
<feature type="compositionally biased region" description="Polar residues" evidence="7">
    <location>
        <begin position="515"/>
        <end position="532"/>
    </location>
</feature>
<dbReference type="InterPro" id="IPR047651">
    <property type="entry name" value="ABC2_perm_RbbA"/>
</dbReference>
<dbReference type="RefSeq" id="WP_215820090.1">
    <property type="nucleotide sequence ID" value="NZ_JAGSOY010000027.1"/>
</dbReference>
<evidence type="ECO:0000313" key="11">
    <source>
        <dbReference type="EMBL" id="MBU2711933.1"/>
    </source>
</evidence>
<dbReference type="InterPro" id="IPR017871">
    <property type="entry name" value="ABC_transporter-like_CS"/>
</dbReference>
<dbReference type="InterPro" id="IPR027417">
    <property type="entry name" value="P-loop_NTPase"/>
</dbReference>
<evidence type="ECO:0000256" key="1">
    <source>
        <dbReference type="ARBA" id="ARBA00004141"/>
    </source>
</evidence>
<feature type="domain" description="ABC transporter" evidence="9">
    <location>
        <begin position="270"/>
        <end position="500"/>
    </location>
</feature>
<dbReference type="InterPro" id="IPR003439">
    <property type="entry name" value="ABC_transporter-like_ATP-bd"/>
</dbReference>
<dbReference type="PANTHER" id="PTHR43038">
    <property type="entry name" value="ATP-BINDING CASSETTE, SUB-FAMILY H, MEMBER 1"/>
    <property type="match status" value="1"/>
</dbReference>
<dbReference type="EMBL" id="JAGSOY010000027">
    <property type="protein sequence ID" value="MBU2711933.1"/>
    <property type="molecule type" value="Genomic_DNA"/>
</dbReference>
<keyword evidence="6 8" id="KW-0472">Membrane</keyword>
<keyword evidence="2 8" id="KW-0812">Transmembrane</keyword>
<dbReference type="Gene3D" id="3.40.1710.10">
    <property type="entry name" value="abc type-2 transporter like domain"/>
    <property type="match status" value="1"/>
</dbReference>
<proteinExistence type="predicted"/>
<feature type="transmembrane region" description="Helical" evidence="8">
    <location>
        <begin position="797"/>
        <end position="819"/>
    </location>
</feature>
<dbReference type="Gene3D" id="3.40.50.300">
    <property type="entry name" value="P-loop containing nucleotide triphosphate hydrolases"/>
    <property type="match status" value="2"/>
</dbReference>
<feature type="transmembrane region" description="Helical" evidence="8">
    <location>
        <begin position="769"/>
        <end position="790"/>
    </location>
</feature>
<dbReference type="Proteomes" id="UP000690515">
    <property type="component" value="Unassembled WGS sequence"/>
</dbReference>
<dbReference type="PROSITE" id="PS00211">
    <property type="entry name" value="ABC_TRANSPORTER_1"/>
    <property type="match status" value="1"/>
</dbReference>
<dbReference type="Pfam" id="PF00005">
    <property type="entry name" value="ABC_tran"/>
    <property type="match status" value="2"/>
</dbReference>
<comment type="caution">
    <text evidence="11">The sequence shown here is derived from an EMBL/GenBank/DDBJ whole genome shotgun (WGS) entry which is preliminary data.</text>
</comment>
<dbReference type="Pfam" id="PF12698">
    <property type="entry name" value="ABC2_membrane_3"/>
    <property type="match status" value="1"/>
</dbReference>
<feature type="domain" description="ABC transporter" evidence="9">
    <location>
        <begin position="8"/>
        <end position="243"/>
    </location>
</feature>
<feature type="transmembrane region" description="Helical" evidence="8">
    <location>
        <begin position="825"/>
        <end position="844"/>
    </location>
</feature>
<gene>
    <name evidence="11" type="primary">rbbA</name>
    <name evidence="11" type="ORF">KCG35_12760</name>
</gene>
<protein>
    <submittedName>
        <fullName evidence="11">Ribosome-associated ATPase/putative transporter RbbA</fullName>
    </submittedName>
</protein>
<evidence type="ECO:0000259" key="9">
    <source>
        <dbReference type="PROSITE" id="PS50893"/>
    </source>
</evidence>
<evidence type="ECO:0000313" key="12">
    <source>
        <dbReference type="Proteomes" id="UP000690515"/>
    </source>
</evidence>
<evidence type="ECO:0000259" key="10">
    <source>
        <dbReference type="PROSITE" id="PS51012"/>
    </source>
</evidence>
<dbReference type="SMART" id="SM00382">
    <property type="entry name" value="AAA"/>
    <property type="match status" value="2"/>
</dbReference>
<evidence type="ECO:0000256" key="5">
    <source>
        <dbReference type="ARBA" id="ARBA00022989"/>
    </source>
</evidence>
<keyword evidence="12" id="KW-1185">Reference proteome</keyword>
<evidence type="ECO:0000256" key="8">
    <source>
        <dbReference type="SAM" id="Phobius"/>
    </source>
</evidence>
<feature type="domain" description="ABC transmembrane type-2" evidence="10">
    <location>
        <begin position="684"/>
        <end position="912"/>
    </location>
</feature>
<dbReference type="InterPro" id="IPR003593">
    <property type="entry name" value="AAA+_ATPase"/>
</dbReference>
<dbReference type="SUPFAM" id="SSF52540">
    <property type="entry name" value="P-loop containing nucleoside triphosphate hydrolases"/>
    <property type="match status" value="2"/>
</dbReference>
<keyword evidence="4" id="KW-0067">ATP-binding</keyword>
<accession>A0ABS5ZDX4</accession>
<evidence type="ECO:0000256" key="3">
    <source>
        <dbReference type="ARBA" id="ARBA00022741"/>
    </source>
</evidence>
<sequence>MDKPDEVVSVTQVTHHYKQQLALADISLSIEKGSIAGLIGPDGVGKSTLLSLIAGVKKIQHGEVHLFSQNIKLNHVRNQLCHRIAYMPQGLGKNLYATLSVYENLRFFSQLFGQNHQQRRQHIEELLAATGLAPFAKRPAGKLSGGMKQKLGLCCALIHDPDLLILDEPTTGVDPLSRLQFWELIKRIKARTPDMTILVATAYMEEAERYDSLAALYNGKILATGSPKALCQQTLTKNLDEAFKALQPEHTQQANLSIPPYQQNSKPVAIEASQLTKRFGDFTAVDQVNFRIYQGEIFGFLGSNGCGKTTTMKMLTGLLPPTEGKATLFGEPMNSRSLSHRKNIGFMSQNFSLYQELTVKQNLLLHARLFQLSHDETNRRIHELLSRMSLANVADELTVDLPLGIKQRLSLAVAIIHRPKILILDEPTSGVDPIARDQFWQLLAELSRKENVTIFISTHFMNEAERCDRISLMHAGKVLAAGTTEKLVSEKQASNLEAAFIQYLQESEQTEADQKTQLSISSRDTDSKQSPPTLKKHSQASLLSWQRLWAYAQRETMEIQRDPIRFLFALLGPIFLLVVMGYGISMDVNHMKYAVLDHDQTQYSRHYLEAFEGSKYFQQQLVVGNNQQAEHALTKGEIELVIEIPPQFGRQILKKESPEVGIWIDGAMPFRAETIRGYVQGVHQNYLQQLSKTSARQTYHQLKIEPRFRYNQSIESIYAIVPGVMATLLTFIPAMLMAVAVVREKELGSITNYYATPTTRLEFLWGKQLPYISLSFINFISLFLVTWLFFGVPVKGSFWLLVIGSGLYVVATTALGLLISTFTTTQVAALFGTLIITIIPSINFSGLISPVASLSGGASVMSTYFPAAYYLNITVGVFTKAATWADLKPNFLAIIGFFIVFTLLSALFLPKQEH</sequence>
<keyword evidence="3" id="KW-0547">Nucleotide-binding</keyword>
<dbReference type="InterPro" id="IPR047817">
    <property type="entry name" value="ABC2_TM_bact-type"/>
</dbReference>